<reference evidence="14" key="1">
    <citation type="submission" date="2021-03" db="EMBL/GenBank/DDBJ databases">
        <authorList>
            <person name="Palmer J.M."/>
        </authorList>
    </citation>
    <scope>NUCLEOTIDE SEQUENCE</scope>
    <source>
        <strain evidence="14">ARV_011</strain>
    </source>
</reference>
<evidence type="ECO:0000256" key="11">
    <source>
        <dbReference type="ARBA" id="ARBA00047513"/>
    </source>
</evidence>
<dbReference type="InterPro" id="IPR000362">
    <property type="entry name" value="Fumarate_lyase_fam"/>
</dbReference>
<comment type="similarity">
    <text evidence="4 12">Belongs to the lyase 1 family. Adenylosuccinate lyase subfamily.</text>
</comment>
<evidence type="ECO:0000256" key="2">
    <source>
        <dbReference type="ARBA" id="ARBA00004706"/>
    </source>
</evidence>
<gene>
    <name evidence="14" type="primary">ADE13</name>
    <name evidence="14" type="ORF">KQ657_000772</name>
</gene>
<dbReference type="EC" id="4.3.2.2" evidence="6 12"/>
<dbReference type="Gene3D" id="1.20.200.10">
    <property type="entry name" value="Fumarase/aspartase (Central domain)"/>
    <property type="match status" value="1"/>
</dbReference>
<dbReference type="GO" id="GO:0044208">
    <property type="term" value="P:'de novo' AMP biosynthetic process"/>
    <property type="evidence" value="ECO:0007669"/>
    <property type="project" value="TreeGrafter"/>
</dbReference>
<dbReference type="PROSITE" id="PS00163">
    <property type="entry name" value="FUMARATE_LYASES"/>
    <property type="match status" value="1"/>
</dbReference>
<dbReference type="InterPro" id="IPR020557">
    <property type="entry name" value="Fumarate_lyase_CS"/>
</dbReference>
<dbReference type="InterPro" id="IPR008948">
    <property type="entry name" value="L-Aspartase-like"/>
</dbReference>
<dbReference type="CDD" id="cd03302">
    <property type="entry name" value="Adenylsuccinate_lyase_2"/>
    <property type="match status" value="1"/>
</dbReference>
<dbReference type="Pfam" id="PF00206">
    <property type="entry name" value="Lyase_1"/>
    <property type="match status" value="1"/>
</dbReference>
<dbReference type="SUPFAM" id="SSF48557">
    <property type="entry name" value="L-aspartase-like"/>
    <property type="match status" value="1"/>
</dbReference>
<comment type="subunit">
    <text evidence="5">Homotetramer. Residues from neighboring subunits contribute catalytic and substrate-binding residues to each active site.</text>
</comment>
<keyword evidence="8 12" id="KW-0658">Purine biosynthesis</keyword>
<dbReference type="EMBL" id="JAHMUF010000012">
    <property type="protein sequence ID" value="KAG7193355.1"/>
    <property type="molecule type" value="Genomic_DNA"/>
</dbReference>
<evidence type="ECO:0000256" key="4">
    <source>
        <dbReference type="ARBA" id="ARBA00008273"/>
    </source>
</evidence>
<comment type="pathway">
    <text evidence="3 12">Purine metabolism; AMP biosynthesis via de novo pathway; AMP from IMP: step 2/2.</text>
</comment>
<protein>
    <recommendedName>
        <fullName evidence="7 12">Adenylosuccinate lyase</fullName>
        <shortName evidence="12">ASL</shortName>
        <ecNumber evidence="6 12">4.3.2.2</ecNumber>
    </recommendedName>
    <alternativeName>
        <fullName evidence="10 12">Adenylosuccinase</fullName>
    </alternativeName>
</protein>
<evidence type="ECO:0000256" key="1">
    <source>
        <dbReference type="ARBA" id="ARBA00000598"/>
    </source>
</evidence>
<comment type="pathway">
    <text evidence="2 12">Purine metabolism; IMP biosynthesis via de novo pathway; 5-amino-1-(5-phospho-D-ribosyl)imidazole-4-carboxamide from 5-amino-1-(5-phospho-D-ribosyl)imidazole-4-carboxylate: step 2/2.</text>
</comment>
<comment type="catalytic activity">
    <reaction evidence="1 12">
        <text>(2S)-2-[5-amino-1-(5-phospho-beta-D-ribosyl)imidazole-4-carboxamido]succinate = 5-amino-1-(5-phospho-beta-D-ribosyl)imidazole-4-carboxamide + fumarate</text>
        <dbReference type="Rhea" id="RHEA:23920"/>
        <dbReference type="ChEBI" id="CHEBI:29806"/>
        <dbReference type="ChEBI" id="CHEBI:58443"/>
        <dbReference type="ChEBI" id="CHEBI:58475"/>
        <dbReference type="EC" id="4.3.2.2"/>
    </reaction>
</comment>
<evidence type="ECO:0000259" key="13">
    <source>
        <dbReference type="SMART" id="SM00998"/>
    </source>
</evidence>
<dbReference type="OrthoDB" id="406045at2759"/>
<dbReference type="FunFam" id="1.10.40.30:FF:000005">
    <property type="entry name" value="Adenylosuccinate lyase"/>
    <property type="match status" value="1"/>
</dbReference>
<dbReference type="Pfam" id="PF10397">
    <property type="entry name" value="ADSL_C"/>
    <property type="match status" value="1"/>
</dbReference>
<sequence>MSNDSYQTPLSSRYASKEMSEIFSLRNRFTTWRKLWLNLAIAEKQVGLDMITDEAIEQMKKHLVITDEEIEEAKKEEAIVRHDVMAHVHVFGNTCPAAAGIIHLGATSCYVTDNADLIFLRDAYDVLIPKLVNLINRLAKFALENKDLPVLGWTHFQPAQLTTVGKRATLWIQELLWDLRNMQRARDDIGLRGVKGTTGTQASFLSLFHGDHDKVELLDETVVNLLGFDTVYPCTGQTYSRKIDIDVLSPLASFGASCHKLATDIRLLANLKEIEEPFEKSQIGSSAMAYKRNPMRCERVCSLARHLGGLLNDAIQTASVQWFERTLDDSAIRRISLPSAFLTADILLSTLNNIASGLVVYPKVIERRIKSELPFMATENVIMAMVEKGGSRQDCHEEIRVLSHQASAVVKQEGGDNDLIERIKNTEYFKPIWEDLDNLLDPSTFVGRAPQQTEKFVNVTVAKALEQYKDQINDETVALSV</sequence>
<keyword evidence="15" id="KW-1185">Reference proteome</keyword>
<dbReference type="GO" id="GO:0070626">
    <property type="term" value="F:(S)-2-(5-amino-1-(5-phospho-D-ribosyl)imidazole-4-carboxamido) succinate lyase (fumarate-forming) activity"/>
    <property type="evidence" value="ECO:0007669"/>
    <property type="project" value="TreeGrafter"/>
</dbReference>
<dbReference type="SMART" id="SM00998">
    <property type="entry name" value="ADSL_C"/>
    <property type="match status" value="1"/>
</dbReference>
<evidence type="ECO:0000256" key="12">
    <source>
        <dbReference type="RuleBase" id="RU361172"/>
    </source>
</evidence>
<dbReference type="Gene3D" id="1.10.275.60">
    <property type="match status" value="1"/>
</dbReference>
<evidence type="ECO:0000256" key="9">
    <source>
        <dbReference type="ARBA" id="ARBA00023239"/>
    </source>
</evidence>
<evidence type="ECO:0000313" key="14">
    <source>
        <dbReference type="EMBL" id="KAG7193355.1"/>
    </source>
</evidence>
<evidence type="ECO:0000256" key="3">
    <source>
        <dbReference type="ARBA" id="ARBA00004734"/>
    </source>
</evidence>
<dbReference type="PRINTS" id="PR00149">
    <property type="entry name" value="FUMRATELYASE"/>
</dbReference>
<comment type="catalytic activity">
    <reaction evidence="11 12">
        <text>N(6)-(1,2-dicarboxyethyl)-AMP = fumarate + AMP</text>
        <dbReference type="Rhea" id="RHEA:16853"/>
        <dbReference type="ChEBI" id="CHEBI:29806"/>
        <dbReference type="ChEBI" id="CHEBI:57567"/>
        <dbReference type="ChEBI" id="CHEBI:456215"/>
        <dbReference type="EC" id="4.3.2.2"/>
    </reaction>
</comment>
<dbReference type="RefSeq" id="XP_043048903.1">
    <property type="nucleotide sequence ID" value="XM_043191596.1"/>
</dbReference>
<dbReference type="InterPro" id="IPR019468">
    <property type="entry name" value="AdenyloSucc_lyase_C"/>
</dbReference>
<accession>A0A9P7V963</accession>
<dbReference type="PANTHER" id="PTHR43172">
    <property type="entry name" value="ADENYLOSUCCINATE LYASE"/>
    <property type="match status" value="1"/>
</dbReference>
<dbReference type="Gene3D" id="1.10.40.30">
    <property type="entry name" value="Fumarase/aspartase (C-terminal domain)"/>
    <property type="match status" value="1"/>
</dbReference>
<organism evidence="14 15">
    <name type="scientific">Scheffersomyces spartinae</name>
    <dbReference type="NCBI Taxonomy" id="45513"/>
    <lineage>
        <taxon>Eukaryota</taxon>
        <taxon>Fungi</taxon>
        <taxon>Dikarya</taxon>
        <taxon>Ascomycota</taxon>
        <taxon>Saccharomycotina</taxon>
        <taxon>Pichiomycetes</taxon>
        <taxon>Debaryomycetaceae</taxon>
        <taxon>Scheffersomyces</taxon>
    </lineage>
</organism>
<dbReference type="AlphaFoldDB" id="A0A9P7V963"/>
<dbReference type="GeneID" id="66114146"/>
<dbReference type="FunFam" id="1.10.275.60:FF:000001">
    <property type="entry name" value="Adenylosuccinate lyase"/>
    <property type="match status" value="1"/>
</dbReference>
<dbReference type="GO" id="GO:0004018">
    <property type="term" value="F:N6-(1,2-dicarboxyethyl)AMP AMP-lyase (fumarate-forming) activity"/>
    <property type="evidence" value="ECO:0007669"/>
    <property type="project" value="InterPro"/>
</dbReference>
<evidence type="ECO:0000256" key="8">
    <source>
        <dbReference type="ARBA" id="ARBA00022755"/>
    </source>
</evidence>
<dbReference type="GO" id="GO:0005829">
    <property type="term" value="C:cytosol"/>
    <property type="evidence" value="ECO:0007669"/>
    <property type="project" value="TreeGrafter"/>
</dbReference>
<dbReference type="NCBIfam" id="TIGR00928">
    <property type="entry name" value="purB"/>
    <property type="match status" value="1"/>
</dbReference>
<dbReference type="InterPro" id="IPR004769">
    <property type="entry name" value="Pur_lyase"/>
</dbReference>
<name>A0A9P7V963_9ASCO</name>
<dbReference type="PANTHER" id="PTHR43172:SF1">
    <property type="entry name" value="ADENYLOSUCCINATE LYASE"/>
    <property type="match status" value="1"/>
</dbReference>
<evidence type="ECO:0000256" key="6">
    <source>
        <dbReference type="ARBA" id="ARBA00012339"/>
    </source>
</evidence>
<dbReference type="InterPro" id="IPR022761">
    <property type="entry name" value="Fumarate_lyase_N"/>
</dbReference>
<evidence type="ECO:0000313" key="15">
    <source>
        <dbReference type="Proteomes" id="UP000790833"/>
    </source>
</evidence>
<comment type="caution">
    <text evidence="14">The sequence shown here is derived from an EMBL/GenBank/DDBJ whole genome shotgun (WGS) entry which is preliminary data.</text>
</comment>
<keyword evidence="9 12" id="KW-0456">Lyase</keyword>
<evidence type="ECO:0000256" key="7">
    <source>
        <dbReference type="ARBA" id="ARBA00017058"/>
    </source>
</evidence>
<proteinExistence type="inferred from homology"/>
<evidence type="ECO:0000256" key="5">
    <source>
        <dbReference type="ARBA" id="ARBA00011668"/>
    </source>
</evidence>
<evidence type="ECO:0000256" key="10">
    <source>
        <dbReference type="ARBA" id="ARBA00030717"/>
    </source>
</evidence>
<dbReference type="Proteomes" id="UP000790833">
    <property type="component" value="Unassembled WGS sequence"/>
</dbReference>
<feature type="domain" description="Adenylosuccinate lyase C-terminal" evidence="13">
    <location>
        <begin position="373"/>
        <end position="457"/>
    </location>
</feature>